<keyword evidence="3" id="KW-1185">Reference proteome</keyword>
<dbReference type="PANTHER" id="PTHR48219:SF1">
    <property type="entry name" value="VACUOLAR PROTEIN SORTING-ASSOCIATED PROTEIN 62"/>
    <property type="match status" value="1"/>
</dbReference>
<name>A0AAD9VFR9_ACRCE</name>
<proteinExistence type="predicted"/>
<reference evidence="2" key="1">
    <citation type="journal article" date="2023" name="G3 (Bethesda)">
        <title>Whole genome assembly and annotation of the endangered Caribbean coral Acropora cervicornis.</title>
        <authorList>
            <person name="Selwyn J.D."/>
            <person name="Vollmer S.V."/>
        </authorList>
    </citation>
    <scope>NUCLEOTIDE SEQUENCE</scope>
    <source>
        <strain evidence="2">K2</strain>
    </source>
</reference>
<dbReference type="Proteomes" id="UP001249851">
    <property type="component" value="Unassembled WGS sequence"/>
</dbReference>
<organism evidence="2 3">
    <name type="scientific">Acropora cervicornis</name>
    <name type="common">Staghorn coral</name>
    <dbReference type="NCBI Taxonomy" id="6130"/>
    <lineage>
        <taxon>Eukaryota</taxon>
        <taxon>Metazoa</taxon>
        <taxon>Cnidaria</taxon>
        <taxon>Anthozoa</taxon>
        <taxon>Hexacorallia</taxon>
        <taxon>Scleractinia</taxon>
        <taxon>Astrocoeniina</taxon>
        <taxon>Acroporidae</taxon>
        <taxon>Acropora</taxon>
    </lineage>
</organism>
<evidence type="ECO:0000313" key="3">
    <source>
        <dbReference type="Proteomes" id="UP001249851"/>
    </source>
</evidence>
<feature type="chain" id="PRO_5042260337" evidence="1">
    <location>
        <begin position="21"/>
        <end position="223"/>
    </location>
</feature>
<accession>A0AAD9VFR9</accession>
<dbReference type="PANTHER" id="PTHR48219">
    <property type="entry name" value="VACUOLAR PROTEIN SORTING-ASSOCIATED PROTEIN 62-RELATED"/>
    <property type="match status" value="1"/>
</dbReference>
<sequence length="223" mass="24018">MKLLVYLGVILLSLAERSIATISIRLWDIEIQTASQVTRVYADSGTGAKSDLAVFQADLNHVPEGVFIVGQVAVRSHATSVPPSSIILVSQKYGWDLAPPTGFTPVWKDHGSGGAQDVTFWRVNCPRNFASLGDVAIANYDPPTEQFRQKYACIRKSLLKPGKIRETPIWTDQGSGASSDGSVWLVENDPKVSTAAGLAGFFKVQGGYSKPQVPVYVLPTVAA</sequence>
<evidence type="ECO:0000313" key="2">
    <source>
        <dbReference type="EMBL" id="KAK2572943.1"/>
    </source>
</evidence>
<gene>
    <name evidence="2" type="ORF">P5673_001959</name>
</gene>
<dbReference type="AlphaFoldDB" id="A0AAD9VFR9"/>
<keyword evidence="1" id="KW-0732">Signal</keyword>
<feature type="signal peptide" evidence="1">
    <location>
        <begin position="1"/>
        <end position="20"/>
    </location>
</feature>
<dbReference type="EMBL" id="JARQWQ010000003">
    <property type="protein sequence ID" value="KAK2572943.1"/>
    <property type="molecule type" value="Genomic_DNA"/>
</dbReference>
<comment type="caution">
    <text evidence="2">The sequence shown here is derived from an EMBL/GenBank/DDBJ whole genome shotgun (WGS) entry which is preliminary data.</text>
</comment>
<protein>
    <submittedName>
        <fullName evidence="2">Uncharacterized protein</fullName>
    </submittedName>
</protein>
<reference evidence="2" key="2">
    <citation type="journal article" date="2023" name="Science">
        <title>Genomic signatures of disease resistance in endangered staghorn corals.</title>
        <authorList>
            <person name="Vollmer S.V."/>
            <person name="Selwyn J.D."/>
            <person name="Despard B.A."/>
            <person name="Roesel C.L."/>
        </authorList>
    </citation>
    <scope>NUCLEOTIDE SEQUENCE</scope>
    <source>
        <strain evidence="2">K2</strain>
    </source>
</reference>
<evidence type="ECO:0000256" key="1">
    <source>
        <dbReference type="SAM" id="SignalP"/>
    </source>
</evidence>